<reference evidence="1" key="2">
    <citation type="journal article" date="2015" name="Data Brief">
        <title>Shoot transcriptome of the giant reed, Arundo donax.</title>
        <authorList>
            <person name="Barrero R.A."/>
            <person name="Guerrero F.D."/>
            <person name="Moolhuijzen P."/>
            <person name="Goolsby J.A."/>
            <person name="Tidwell J."/>
            <person name="Bellgard S.E."/>
            <person name="Bellgard M.I."/>
        </authorList>
    </citation>
    <scope>NUCLEOTIDE SEQUENCE</scope>
    <source>
        <tissue evidence="1">Shoot tissue taken approximately 20 cm above the soil surface</tissue>
    </source>
</reference>
<accession>A0A0A8YGW9</accession>
<dbReference type="EMBL" id="GBRH01272794">
    <property type="protein sequence ID" value="JAD25101.1"/>
    <property type="molecule type" value="Transcribed_RNA"/>
</dbReference>
<organism evidence="1">
    <name type="scientific">Arundo donax</name>
    <name type="common">Giant reed</name>
    <name type="synonym">Donax arundinaceus</name>
    <dbReference type="NCBI Taxonomy" id="35708"/>
    <lineage>
        <taxon>Eukaryota</taxon>
        <taxon>Viridiplantae</taxon>
        <taxon>Streptophyta</taxon>
        <taxon>Embryophyta</taxon>
        <taxon>Tracheophyta</taxon>
        <taxon>Spermatophyta</taxon>
        <taxon>Magnoliopsida</taxon>
        <taxon>Liliopsida</taxon>
        <taxon>Poales</taxon>
        <taxon>Poaceae</taxon>
        <taxon>PACMAD clade</taxon>
        <taxon>Arundinoideae</taxon>
        <taxon>Arundineae</taxon>
        <taxon>Arundo</taxon>
    </lineage>
</organism>
<sequence length="17" mass="2123">MTKYVWKHHNLLENIVP</sequence>
<proteinExistence type="predicted"/>
<reference evidence="1" key="1">
    <citation type="submission" date="2014-09" db="EMBL/GenBank/DDBJ databases">
        <authorList>
            <person name="Magalhaes I.L.F."/>
            <person name="Oliveira U."/>
            <person name="Santos F.R."/>
            <person name="Vidigal T.H.D.A."/>
            <person name="Brescovit A.D."/>
            <person name="Santos A.J."/>
        </authorList>
    </citation>
    <scope>NUCLEOTIDE SEQUENCE</scope>
    <source>
        <tissue evidence="1">Shoot tissue taken approximately 20 cm above the soil surface</tissue>
    </source>
</reference>
<name>A0A0A8YGW9_ARUDO</name>
<protein>
    <submittedName>
        <fullName evidence="1">Uncharacterized protein</fullName>
    </submittedName>
</protein>
<evidence type="ECO:0000313" key="1">
    <source>
        <dbReference type="EMBL" id="JAD25101.1"/>
    </source>
</evidence>
<dbReference type="AlphaFoldDB" id="A0A0A8YGW9"/>